<feature type="region of interest" description="Disordered" evidence="2">
    <location>
        <begin position="229"/>
        <end position="256"/>
    </location>
</feature>
<dbReference type="InterPro" id="IPR011098">
    <property type="entry name" value="G5_dom"/>
</dbReference>
<evidence type="ECO:0000256" key="3">
    <source>
        <dbReference type="SAM" id="SignalP"/>
    </source>
</evidence>
<dbReference type="Gene3D" id="2.20.230.10">
    <property type="entry name" value="Resuscitation-promoting factor rpfb"/>
    <property type="match status" value="1"/>
</dbReference>
<dbReference type="EMBL" id="PDJD01000001">
    <property type="protein sequence ID" value="PFG20485.1"/>
    <property type="molecule type" value="Genomic_DNA"/>
</dbReference>
<dbReference type="PROSITE" id="PS51109">
    <property type="entry name" value="G5"/>
    <property type="match status" value="1"/>
</dbReference>
<evidence type="ECO:0000259" key="4">
    <source>
        <dbReference type="PROSITE" id="PS51109"/>
    </source>
</evidence>
<comment type="caution">
    <text evidence="5">The sequence shown here is derived from an EMBL/GenBank/DDBJ whole genome shotgun (WGS) entry which is preliminary data.</text>
</comment>
<dbReference type="RefSeq" id="WP_211283101.1">
    <property type="nucleotide sequence ID" value="NZ_PDJD01000001.1"/>
</dbReference>
<dbReference type="Gene3D" id="1.10.530.10">
    <property type="match status" value="1"/>
</dbReference>
<evidence type="ECO:0000256" key="2">
    <source>
        <dbReference type="SAM" id="MobiDB-lite"/>
    </source>
</evidence>
<dbReference type="Proteomes" id="UP000224915">
    <property type="component" value="Unassembled WGS sequence"/>
</dbReference>
<dbReference type="AlphaFoldDB" id="A0A2A9D2L6"/>
<organism evidence="5 6">
    <name type="scientific">Serinibacter salmoneus</name>
    <dbReference type="NCBI Taxonomy" id="556530"/>
    <lineage>
        <taxon>Bacteria</taxon>
        <taxon>Bacillati</taxon>
        <taxon>Actinomycetota</taxon>
        <taxon>Actinomycetes</taxon>
        <taxon>Micrococcales</taxon>
        <taxon>Beutenbergiaceae</taxon>
        <taxon>Serinibacter</taxon>
    </lineage>
</organism>
<dbReference type="InterPro" id="IPR007137">
    <property type="entry name" value="DUF348"/>
</dbReference>
<keyword evidence="1 3" id="KW-0732">Signal</keyword>
<accession>A0A2A9D2L6</accession>
<keyword evidence="6" id="KW-1185">Reference proteome</keyword>
<proteinExistence type="predicted"/>
<name>A0A2A9D2L6_9MICO</name>
<feature type="domain" description="G5" evidence="4">
    <location>
        <begin position="150"/>
        <end position="230"/>
    </location>
</feature>
<reference evidence="5 6" key="1">
    <citation type="submission" date="2017-10" db="EMBL/GenBank/DDBJ databases">
        <title>Sequencing the genomes of 1000 actinobacteria strains.</title>
        <authorList>
            <person name="Klenk H.-P."/>
        </authorList>
    </citation>
    <scope>NUCLEOTIDE SEQUENCE [LARGE SCALE GENOMIC DNA]</scope>
    <source>
        <strain evidence="5 6">DSM 21801</strain>
    </source>
</reference>
<evidence type="ECO:0000313" key="5">
    <source>
        <dbReference type="EMBL" id="PFG20485.1"/>
    </source>
</evidence>
<dbReference type="InterPro" id="IPR023346">
    <property type="entry name" value="Lysozyme-like_dom_sf"/>
</dbReference>
<feature type="signal peptide" evidence="3">
    <location>
        <begin position="1"/>
        <end position="29"/>
    </location>
</feature>
<evidence type="ECO:0000256" key="1">
    <source>
        <dbReference type="ARBA" id="ARBA00022729"/>
    </source>
</evidence>
<protein>
    <submittedName>
        <fullName evidence="5">Transglycosylase-like protein with SLT domain</fullName>
    </submittedName>
</protein>
<dbReference type="SMART" id="SM01208">
    <property type="entry name" value="G5"/>
    <property type="match status" value="1"/>
</dbReference>
<evidence type="ECO:0000313" key="6">
    <source>
        <dbReference type="Proteomes" id="UP000224915"/>
    </source>
</evidence>
<feature type="chain" id="PRO_5012360278" evidence="3">
    <location>
        <begin position="30"/>
        <end position="354"/>
    </location>
</feature>
<dbReference type="SUPFAM" id="SSF53955">
    <property type="entry name" value="Lysozyme-like"/>
    <property type="match status" value="1"/>
</dbReference>
<feature type="compositionally biased region" description="Low complexity" evidence="2">
    <location>
        <begin position="229"/>
        <end position="248"/>
    </location>
</feature>
<dbReference type="Pfam" id="PF03990">
    <property type="entry name" value="DUF348"/>
    <property type="match status" value="1"/>
</dbReference>
<sequence>MAHARMLRHGARAAVLMTLVGTTGAVALAAGPHSSGQGSVPFQAMVSAQVSALATGAPASVSADVPLVNPGLEAHEINSLAASRSQARAALSDGEGVTFTVTVDGESTPITSDAATLGEALEQAGIAIGWDDQVSADLSAAVEEGAEVHIGRATTSYVTEVEVTEFQTEERETDELEVGESRVVTEGVDGDARVTYAVSEIDGVEVSREVLVSTVLSEARDEVIEIGTAEPAPVVAEEESSGTSTGSTFTGGGDSASNRVLGQEMAAARGWTGSQWSCLDSLWQRESNWNHLAQNPSSGAYGIPQSLPASKMATVGSDWATNPATQITWGLDYIAGRYGTPCGAWAHSESVGWY</sequence>
<dbReference type="Pfam" id="PF07501">
    <property type="entry name" value="G5"/>
    <property type="match status" value="1"/>
</dbReference>
<gene>
    <name evidence="5" type="ORF">ATL40_2086</name>
</gene>